<sequence length="190" mass="22761">MCNKEIEVKFNIDNKDKDLVKKIRVLGAKKKFSQFQRTCGFFKPNFENIKEGIFPRLRLEGNRYTLGIKSKIKDKKYFKRKEFECHVADPETIIKIFKTLGWTKIIIFEKIRSEWKLDKFKATICFDTLPWGKYLEIEANPDKIELLIKKLNLKSNERITSSYLGVYEDWCKNHNIKPKQNIVFRKKKML</sequence>
<dbReference type="Pfam" id="PF01928">
    <property type="entry name" value="CYTH"/>
    <property type="match status" value="1"/>
</dbReference>
<evidence type="ECO:0000313" key="2">
    <source>
        <dbReference type="EMBL" id="OGZ27192.1"/>
    </source>
</evidence>
<dbReference type="STRING" id="1801677.A2365_00795"/>
<organism evidence="2 3">
    <name type="scientific">Candidatus Nealsonbacteria bacterium RIFOXYB1_FULL_40_15</name>
    <dbReference type="NCBI Taxonomy" id="1801677"/>
    <lineage>
        <taxon>Bacteria</taxon>
        <taxon>Candidatus Nealsoniibacteriota</taxon>
    </lineage>
</organism>
<accession>A0A1G2ENS8</accession>
<dbReference type="InterPro" id="IPR023577">
    <property type="entry name" value="CYTH_domain"/>
</dbReference>
<dbReference type="InterPro" id="IPR008173">
    <property type="entry name" value="Adenylyl_cyclase_CyaB"/>
</dbReference>
<comment type="caution">
    <text evidence="2">The sequence shown here is derived from an EMBL/GenBank/DDBJ whole genome shotgun (WGS) entry which is preliminary data.</text>
</comment>
<evidence type="ECO:0000259" key="1">
    <source>
        <dbReference type="PROSITE" id="PS51707"/>
    </source>
</evidence>
<dbReference type="PROSITE" id="PS51707">
    <property type="entry name" value="CYTH"/>
    <property type="match status" value="1"/>
</dbReference>
<evidence type="ECO:0000313" key="3">
    <source>
        <dbReference type="Proteomes" id="UP000177740"/>
    </source>
</evidence>
<protein>
    <recommendedName>
        <fullName evidence="1">CYTH domain-containing protein</fullName>
    </recommendedName>
</protein>
<gene>
    <name evidence="2" type="ORF">A2365_00795</name>
</gene>
<dbReference type="Gene3D" id="2.40.320.10">
    <property type="entry name" value="Hypothetical Protein Pfu-838710-001"/>
    <property type="match status" value="1"/>
</dbReference>
<dbReference type="Proteomes" id="UP000177740">
    <property type="component" value="Unassembled WGS sequence"/>
</dbReference>
<name>A0A1G2ENS8_9BACT</name>
<feature type="domain" description="CYTH" evidence="1">
    <location>
        <begin position="3"/>
        <end position="169"/>
    </location>
</feature>
<dbReference type="SUPFAM" id="SSF55154">
    <property type="entry name" value="CYTH-like phosphatases"/>
    <property type="match status" value="1"/>
</dbReference>
<reference evidence="2 3" key="1">
    <citation type="journal article" date="2016" name="Nat. Commun.">
        <title>Thousands of microbial genomes shed light on interconnected biogeochemical processes in an aquifer system.</title>
        <authorList>
            <person name="Anantharaman K."/>
            <person name="Brown C.T."/>
            <person name="Hug L.A."/>
            <person name="Sharon I."/>
            <person name="Castelle C.J."/>
            <person name="Probst A.J."/>
            <person name="Thomas B.C."/>
            <person name="Singh A."/>
            <person name="Wilkins M.J."/>
            <person name="Karaoz U."/>
            <person name="Brodie E.L."/>
            <person name="Williams K.H."/>
            <person name="Hubbard S.S."/>
            <person name="Banfield J.F."/>
        </authorList>
    </citation>
    <scope>NUCLEOTIDE SEQUENCE [LARGE SCALE GENOMIC DNA]</scope>
</reference>
<dbReference type="AlphaFoldDB" id="A0A1G2ENS8"/>
<dbReference type="InterPro" id="IPR033469">
    <property type="entry name" value="CYTH-like_dom_sf"/>
</dbReference>
<dbReference type="EMBL" id="MHMM01000010">
    <property type="protein sequence ID" value="OGZ27192.1"/>
    <property type="molecule type" value="Genomic_DNA"/>
</dbReference>
<dbReference type="CDD" id="cd07890">
    <property type="entry name" value="CYTH-like_AC_IV-like"/>
    <property type="match status" value="1"/>
</dbReference>
<proteinExistence type="predicted"/>